<dbReference type="VEuPathDB" id="CryptoDB:Vbra_17202"/>
<organism evidence="2 3">
    <name type="scientific">Vitrella brassicaformis (strain CCMP3155)</name>
    <dbReference type="NCBI Taxonomy" id="1169540"/>
    <lineage>
        <taxon>Eukaryota</taxon>
        <taxon>Sar</taxon>
        <taxon>Alveolata</taxon>
        <taxon>Colpodellida</taxon>
        <taxon>Vitrellaceae</taxon>
        <taxon>Vitrella</taxon>
    </lineage>
</organism>
<feature type="region of interest" description="Disordered" evidence="1">
    <location>
        <begin position="18"/>
        <end position="53"/>
    </location>
</feature>
<evidence type="ECO:0000313" key="2">
    <source>
        <dbReference type="EMBL" id="CEM24606.1"/>
    </source>
</evidence>
<gene>
    <name evidence="2" type="ORF">Vbra_17202</name>
</gene>
<reference evidence="2" key="1">
    <citation type="submission" date="2014-11" db="EMBL/GenBank/DDBJ databases">
        <authorList>
            <person name="Zhu J."/>
            <person name="Qi W."/>
            <person name="Song R."/>
        </authorList>
    </citation>
    <scope>NUCLEOTIDE SEQUENCE [LARGE SCALE GENOMIC DNA]</scope>
</reference>
<accession>A0A0G4G7J4</accession>
<dbReference type="EMBL" id="CDMY01000584">
    <property type="protein sequence ID" value="CEM24606.1"/>
    <property type="molecule type" value="Genomic_DNA"/>
</dbReference>
<feature type="compositionally biased region" description="Acidic residues" evidence="1">
    <location>
        <begin position="22"/>
        <end position="34"/>
    </location>
</feature>
<proteinExistence type="predicted"/>
<name>A0A0G4G7J4_VITBC</name>
<evidence type="ECO:0000313" key="3">
    <source>
        <dbReference type="Proteomes" id="UP000041254"/>
    </source>
</evidence>
<protein>
    <submittedName>
        <fullName evidence="2">Uncharacterized protein</fullName>
    </submittedName>
</protein>
<evidence type="ECO:0000256" key="1">
    <source>
        <dbReference type="SAM" id="MobiDB-lite"/>
    </source>
</evidence>
<dbReference type="AlphaFoldDB" id="A0A0G4G7J4"/>
<feature type="region of interest" description="Disordered" evidence="1">
    <location>
        <begin position="161"/>
        <end position="182"/>
    </location>
</feature>
<dbReference type="Proteomes" id="UP000041254">
    <property type="component" value="Unassembled WGS sequence"/>
</dbReference>
<feature type="compositionally biased region" description="Basic residues" evidence="1">
    <location>
        <begin position="166"/>
        <end position="182"/>
    </location>
</feature>
<dbReference type="InParanoid" id="A0A0G4G7J4"/>
<sequence length="182" mass="20576">MPADLVDELVDVADKRVKVLQDDDSADGDADEDQPASQASDASSIAEPDRLEKDEIRHRVLMALEKDFPFRPLSQLKLSSHLQKEVGRFQKWIPSISVAGRNFQAPFPLPPLPPPPPGPLHSRRLSRHPLFDRLVLSCPLLPQQLLPRPAHHATQRVLRSTISPPHLRHLPPHHRARRSPER</sequence>
<feature type="compositionally biased region" description="Low complexity" evidence="1">
    <location>
        <begin position="35"/>
        <end position="44"/>
    </location>
</feature>
<keyword evidence="3" id="KW-1185">Reference proteome</keyword>